<dbReference type="RefSeq" id="XP_013899734.1">
    <property type="nucleotide sequence ID" value="XM_014044280.1"/>
</dbReference>
<evidence type="ECO:0000313" key="2">
    <source>
        <dbReference type="EMBL" id="KIZ00715.1"/>
    </source>
</evidence>
<evidence type="ECO:0000313" key="3">
    <source>
        <dbReference type="Proteomes" id="UP000054498"/>
    </source>
</evidence>
<feature type="transmembrane region" description="Helical" evidence="1">
    <location>
        <begin position="64"/>
        <end position="82"/>
    </location>
</feature>
<evidence type="ECO:0000256" key="1">
    <source>
        <dbReference type="SAM" id="Phobius"/>
    </source>
</evidence>
<name>A0A0D2MBX7_9CHLO</name>
<organism evidence="2 3">
    <name type="scientific">Monoraphidium neglectum</name>
    <dbReference type="NCBI Taxonomy" id="145388"/>
    <lineage>
        <taxon>Eukaryota</taxon>
        <taxon>Viridiplantae</taxon>
        <taxon>Chlorophyta</taxon>
        <taxon>core chlorophytes</taxon>
        <taxon>Chlorophyceae</taxon>
        <taxon>CS clade</taxon>
        <taxon>Sphaeropleales</taxon>
        <taxon>Selenastraceae</taxon>
        <taxon>Monoraphidium</taxon>
    </lineage>
</organism>
<dbReference type="PANTHER" id="PTHR18966">
    <property type="entry name" value="IONOTROPIC GLUTAMATE RECEPTOR"/>
    <property type="match status" value="1"/>
</dbReference>
<keyword evidence="1" id="KW-1133">Transmembrane helix</keyword>
<protein>
    <submittedName>
        <fullName evidence="2">Uncharacterized protein</fullName>
    </submittedName>
</protein>
<dbReference type="Gene3D" id="1.10.287.70">
    <property type="match status" value="1"/>
</dbReference>
<keyword evidence="1" id="KW-0812">Transmembrane</keyword>
<dbReference type="KEGG" id="mng:MNEG_7245"/>
<dbReference type="OrthoDB" id="537665at2759"/>
<dbReference type="EMBL" id="KK101483">
    <property type="protein sequence ID" value="KIZ00715.1"/>
    <property type="molecule type" value="Genomic_DNA"/>
</dbReference>
<keyword evidence="1" id="KW-0472">Membrane</keyword>
<dbReference type="GeneID" id="25740121"/>
<feature type="transmembrane region" description="Helical" evidence="1">
    <location>
        <begin position="239"/>
        <end position="257"/>
    </location>
</feature>
<dbReference type="SUPFAM" id="SSF53850">
    <property type="entry name" value="Periplasmic binding protein-like II"/>
    <property type="match status" value="1"/>
</dbReference>
<accession>A0A0D2MBX7</accession>
<keyword evidence="3" id="KW-1185">Reference proteome</keyword>
<dbReference type="AlphaFoldDB" id="A0A0D2MBX7"/>
<dbReference type="InterPro" id="IPR015683">
    <property type="entry name" value="Ionotropic_Glu_rcpt"/>
</dbReference>
<dbReference type="Gene3D" id="3.40.190.10">
    <property type="entry name" value="Periplasmic binding protein-like II"/>
    <property type="match status" value="2"/>
</dbReference>
<reference evidence="2 3" key="1">
    <citation type="journal article" date="2013" name="BMC Genomics">
        <title>Reconstruction of the lipid metabolism for the microalga Monoraphidium neglectum from its genome sequence reveals characteristics suitable for biofuel production.</title>
        <authorList>
            <person name="Bogen C."/>
            <person name="Al-Dilaimi A."/>
            <person name="Albersmeier A."/>
            <person name="Wichmann J."/>
            <person name="Grundmann M."/>
            <person name="Rupp O."/>
            <person name="Lauersen K.J."/>
            <person name="Blifernez-Klassen O."/>
            <person name="Kalinowski J."/>
            <person name="Goesmann A."/>
            <person name="Mussgnug J.H."/>
            <person name="Kruse O."/>
        </authorList>
    </citation>
    <scope>NUCLEOTIDE SEQUENCE [LARGE SCALE GENOMIC DNA]</scope>
    <source>
        <strain evidence="2 3">SAG 48.87</strain>
    </source>
</reference>
<gene>
    <name evidence="2" type="ORF">MNEG_7245</name>
</gene>
<sequence length="440" mass="46619">MQDLVSPNGTCMLAPAGIPPSNQLFASGASVSWITDKEGLKILTVPRNRQANLWAPLTVFSGPLWLLIFCTSLLVGFVLWLFDQRARTLLKPPPKARRPKTAAGRHGRLGLAGLFRGRQHARSKGETPLGWQDAPATRIVNGGVVKEALVTKEDRAGQQEQNGFIDATGAAAPALAAVDGHAAAEEGARRSASCLGWLGVREGEEKAAVNNLKSNLTQSLLRLSDIGDAPSAESLPSRVVLWAYGLLLLILIAIYTANSAALLTARINSDIRGLPDLKGKAVGVWDESIPRVSALGVAAIPLPWENDKDEEQMLDMLRSGQLQALITTASFANWVASTQCEFETVGDQFAMTDYGIGYASKLSPVLRQSLDRRIAAIIDEGIIEGIYDVTVKKQGGGCGDAQSGGSSLTQVTPEQVGGAAGLLTSAVAGKLVCRAERRPG</sequence>
<dbReference type="Proteomes" id="UP000054498">
    <property type="component" value="Unassembled WGS sequence"/>
</dbReference>
<proteinExistence type="predicted"/>